<organism evidence="2 3">
    <name type="scientific">Meripilus lineatus</name>
    <dbReference type="NCBI Taxonomy" id="2056292"/>
    <lineage>
        <taxon>Eukaryota</taxon>
        <taxon>Fungi</taxon>
        <taxon>Dikarya</taxon>
        <taxon>Basidiomycota</taxon>
        <taxon>Agaricomycotina</taxon>
        <taxon>Agaricomycetes</taxon>
        <taxon>Polyporales</taxon>
        <taxon>Meripilaceae</taxon>
        <taxon>Meripilus</taxon>
    </lineage>
</organism>
<evidence type="ECO:0000259" key="1">
    <source>
        <dbReference type="PROSITE" id="PS51462"/>
    </source>
</evidence>
<dbReference type="InterPro" id="IPR015797">
    <property type="entry name" value="NUDIX_hydrolase-like_dom_sf"/>
</dbReference>
<protein>
    <recommendedName>
        <fullName evidence="1">Nudix hydrolase domain-containing protein</fullName>
    </recommendedName>
</protein>
<dbReference type="InterPro" id="IPR000086">
    <property type="entry name" value="NUDIX_hydrolase_dom"/>
</dbReference>
<dbReference type="CDD" id="cd03676">
    <property type="entry name" value="NUDIX_Tnr3_like"/>
    <property type="match status" value="1"/>
</dbReference>
<dbReference type="PANTHER" id="PTHR13622">
    <property type="entry name" value="THIAMIN PYROPHOSPHOKINASE"/>
    <property type="match status" value="1"/>
</dbReference>
<dbReference type="Proteomes" id="UP001212997">
    <property type="component" value="Unassembled WGS sequence"/>
</dbReference>
<feature type="domain" description="Nudix hydrolase" evidence="1">
    <location>
        <begin position="186"/>
        <end position="327"/>
    </location>
</feature>
<dbReference type="Pfam" id="PF00293">
    <property type="entry name" value="NUDIX"/>
    <property type="match status" value="1"/>
</dbReference>
<evidence type="ECO:0000313" key="3">
    <source>
        <dbReference type="Proteomes" id="UP001212997"/>
    </source>
</evidence>
<name>A0AAD5UUQ3_9APHY</name>
<dbReference type="PROSITE" id="PS51462">
    <property type="entry name" value="NUDIX"/>
    <property type="match status" value="1"/>
</dbReference>
<keyword evidence="3" id="KW-1185">Reference proteome</keyword>
<accession>A0AAD5UUQ3</accession>
<comment type="caution">
    <text evidence="2">The sequence shown here is derived from an EMBL/GenBank/DDBJ whole genome shotgun (WGS) entry which is preliminary data.</text>
</comment>
<sequence>MSEPEPTPPQTLLQIVAECDNFVVPPSASVSGKAEEEALASWHLFPDASSPALGLIRPIILAQLKLETTNSWKFWTHNNVDKVSFADHIKTPKERSSIMKELCERWRDQGLWPGQIGPKKWRGEMYPIYRHPFGKLDAPLGSEGNGDDIEDDSRNYAFRMERSACALFGTVTYGVHMTVYQDDPEKATRNEQGALENESCRIWVPKRAKTKQTWPGYLDNSVAGGITCGITPFECAVKEAMEEASIPEDIVAKYAKSVGCVSYFYRTNAGWLQPEVEYVFHLRVPLEVQLQLTPLDGEVESFECLPLKEVVAKVRSGLFKPNCAIVIIDFLIHQGYLTPENEPDFLEIMTRIHGRFGYERW</sequence>
<dbReference type="PANTHER" id="PTHR13622:SF8">
    <property type="entry name" value="THIAMIN PYROPHOSPHOKINASE 1"/>
    <property type="match status" value="1"/>
</dbReference>
<dbReference type="GO" id="GO:0044715">
    <property type="term" value="F:8-oxo-dGDP phosphatase activity"/>
    <property type="evidence" value="ECO:0007669"/>
    <property type="project" value="TreeGrafter"/>
</dbReference>
<gene>
    <name evidence="2" type="ORF">NLI96_g12384</name>
</gene>
<evidence type="ECO:0000313" key="2">
    <source>
        <dbReference type="EMBL" id="KAJ3474572.1"/>
    </source>
</evidence>
<dbReference type="SUPFAM" id="SSF55811">
    <property type="entry name" value="Nudix"/>
    <property type="match status" value="1"/>
</dbReference>
<proteinExistence type="predicted"/>
<dbReference type="FunFam" id="3.90.79.10:FF:000019">
    <property type="entry name" value="Thiamin pyrophosphokinase, putative"/>
    <property type="match status" value="1"/>
</dbReference>
<dbReference type="AlphaFoldDB" id="A0AAD5UUQ3"/>
<dbReference type="EMBL" id="JANAWD010001029">
    <property type="protein sequence ID" value="KAJ3474572.1"/>
    <property type="molecule type" value="Genomic_DNA"/>
</dbReference>
<reference evidence="2" key="1">
    <citation type="submission" date="2022-07" db="EMBL/GenBank/DDBJ databases">
        <title>Genome Sequence of Physisporinus lineatus.</title>
        <authorList>
            <person name="Buettner E."/>
        </authorList>
    </citation>
    <scope>NUCLEOTIDE SEQUENCE</scope>
    <source>
        <strain evidence="2">VT162</strain>
    </source>
</reference>
<dbReference type="Gene3D" id="3.90.79.10">
    <property type="entry name" value="Nucleoside Triphosphate Pyrophosphohydrolase"/>
    <property type="match status" value="1"/>
</dbReference>